<evidence type="ECO:0000256" key="1">
    <source>
        <dbReference type="ARBA" id="ARBA00022722"/>
    </source>
</evidence>
<dbReference type="GO" id="GO:0003676">
    <property type="term" value="F:nucleic acid binding"/>
    <property type="evidence" value="ECO:0007669"/>
    <property type="project" value="InterPro"/>
</dbReference>
<feature type="compositionally biased region" description="Polar residues" evidence="4">
    <location>
        <begin position="212"/>
        <end position="230"/>
    </location>
</feature>
<evidence type="ECO:0000256" key="3">
    <source>
        <dbReference type="ARBA" id="ARBA00022839"/>
    </source>
</evidence>
<dbReference type="GO" id="GO:0000175">
    <property type="term" value="F:3'-5'-RNA exonuclease activity"/>
    <property type="evidence" value="ECO:0007669"/>
    <property type="project" value="InterPro"/>
</dbReference>
<name>A0A165MCI3_EXIGL</name>
<feature type="domain" description="Exonuclease" evidence="5">
    <location>
        <begin position="8"/>
        <end position="210"/>
    </location>
</feature>
<proteinExistence type="predicted"/>
<organism evidence="6 7">
    <name type="scientific">Exidia glandulosa HHB12029</name>
    <dbReference type="NCBI Taxonomy" id="1314781"/>
    <lineage>
        <taxon>Eukaryota</taxon>
        <taxon>Fungi</taxon>
        <taxon>Dikarya</taxon>
        <taxon>Basidiomycota</taxon>
        <taxon>Agaricomycotina</taxon>
        <taxon>Agaricomycetes</taxon>
        <taxon>Auriculariales</taxon>
        <taxon>Exidiaceae</taxon>
        <taxon>Exidia</taxon>
    </lineage>
</organism>
<dbReference type="PANTHER" id="PTHR23044">
    <property type="entry name" value="3'-5' EXONUCLEASE ERI1-RELATED"/>
    <property type="match status" value="1"/>
</dbReference>
<dbReference type="InterPro" id="IPR051274">
    <property type="entry name" value="3-5_Exoribonuclease"/>
</dbReference>
<dbReference type="Proteomes" id="UP000077266">
    <property type="component" value="Unassembled WGS sequence"/>
</dbReference>
<dbReference type="InParanoid" id="A0A165MCI3"/>
<dbReference type="InterPro" id="IPR012337">
    <property type="entry name" value="RNaseH-like_sf"/>
</dbReference>
<evidence type="ECO:0000313" key="7">
    <source>
        <dbReference type="Proteomes" id="UP000077266"/>
    </source>
</evidence>
<dbReference type="InterPro" id="IPR036397">
    <property type="entry name" value="RNaseH_sf"/>
</dbReference>
<dbReference type="EMBL" id="KV425913">
    <property type="protein sequence ID" value="KZV99066.1"/>
    <property type="molecule type" value="Genomic_DNA"/>
</dbReference>
<reference evidence="6 7" key="1">
    <citation type="journal article" date="2016" name="Mol. Biol. Evol.">
        <title>Comparative Genomics of Early-Diverging Mushroom-Forming Fungi Provides Insights into the Origins of Lignocellulose Decay Capabilities.</title>
        <authorList>
            <person name="Nagy L.G."/>
            <person name="Riley R."/>
            <person name="Tritt A."/>
            <person name="Adam C."/>
            <person name="Daum C."/>
            <person name="Floudas D."/>
            <person name="Sun H."/>
            <person name="Yadav J.S."/>
            <person name="Pangilinan J."/>
            <person name="Larsson K.H."/>
            <person name="Matsuura K."/>
            <person name="Barry K."/>
            <person name="Labutti K."/>
            <person name="Kuo R."/>
            <person name="Ohm R.A."/>
            <person name="Bhattacharya S.S."/>
            <person name="Shirouzu T."/>
            <person name="Yoshinaga Y."/>
            <person name="Martin F.M."/>
            <person name="Grigoriev I.V."/>
            <person name="Hibbett D.S."/>
        </authorList>
    </citation>
    <scope>NUCLEOTIDE SEQUENCE [LARGE SCALE GENOMIC DNA]</scope>
    <source>
        <strain evidence="6 7">HHB12029</strain>
    </source>
</reference>
<dbReference type="InterPro" id="IPR013520">
    <property type="entry name" value="Ribonucl_H"/>
</dbReference>
<dbReference type="Gene3D" id="3.30.420.10">
    <property type="entry name" value="Ribonuclease H-like superfamily/Ribonuclease H"/>
    <property type="match status" value="1"/>
</dbReference>
<accession>A0A165MCI3</accession>
<keyword evidence="7" id="KW-1185">Reference proteome</keyword>
<sequence>MSSSPLQYLCILDFESTCGAKSTSGWDRRKQEIIEFPVLVYNLQTREVDHVFHEYVRPTLQPKLTEFCTDLTGIEQGTVDGADPFIPVWKRFTSFVAEHLPEDPAAFAFLTCGGWDLKTMLPMQLAHAEALTKGKPPTHSDYGSYTVPIYMQRWINIKTRFSSVYGAGAGGMAGMLQYLHLSLEGRHHSGIDDCKNIARIVSRMLDDGWVPTQPSHGHETPTSTAPQGIS</sequence>
<protein>
    <recommendedName>
        <fullName evidence="5">Exonuclease domain-containing protein</fullName>
    </recommendedName>
</protein>
<keyword evidence="3" id="KW-0269">Exonuclease</keyword>
<dbReference type="PANTHER" id="PTHR23044:SF61">
    <property type="entry name" value="3'-5' EXORIBONUCLEASE 1-RELATED"/>
    <property type="match status" value="1"/>
</dbReference>
<feature type="region of interest" description="Disordered" evidence="4">
    <location>
        <begin position="209"/>
        <end position="230"/>
    </location>
</feature>
<dbReference type="InterPro" id="IPR047201">
    <property type="entry name" value="ERI-1_3'hExo-like"/>
</dbReference>
<dbReference type="AlphaFoldDB" id="A0A165MCI3"/>
<dbReference type="SMART" id="SM00479">
    <property type="entry name" value="EXOIII"/>
    <property type="match status" value="1"/>
</dbReference>
<dbReference type="CDD" id="cd06133">
    <property type="entry name" value="ERI-1_3'hExo_like"/>
    <property type="match status" value="1"/>
</dbReference>
<evidence type="ECO:0000259" key="5">
    <source>
        <dbReference type="SMART" id="SM00479"/>
    </source>
</evidence>
<keyword evidence="2" id="KW-0378">Hydrolase</keyword>
<dbReference type="SUPFAM" id="SSF53098">
    <property type="entry name" value="Ribonuclease H-like"/>
    <property type="match status" value="1"/>
</dbReference>
<gene>
    <name evidence="6" type="ORF">EXIGLDRAFT_726539</name>
</gene>
<evidence type="ECO:0000256" key="2">
    <source>
        <dbReference type="ARBA" id="ARBA00022801"/>
    </source>
</evidence>
<dbReference type="OrthoDB" id="448399at2759"/>
<keyword evidence="1" id="KW-0540">Nuclease</keyword>
<evidence type="ECO:0000313" key="6">
    <source>
        <dbReference type="EMBL" id="KZV99066.1"/>
    </source>
</evidence>
<evidence type="ECO:0000256" key="4">
    <source>
        <dbReference type="SAM" id="MobiDB-lite"/>
    </source>
</evidence>
<dbReference type="Pfam" id="PF00929">
    <property type="entry name" value="RNase_T"/>
    <property type="match status" value="1"/>
</dbReference>
<dbReference type="STRING" id="1314781.A0A165MCI3"/>